<accession>A0AAF0UCS7</accession>
<evidence type="ECO:0000313" key="1">
    <source>
        <dbReference type="EMBL" id="WMV43181.1"/>
    </source>
</evidence>
<proteinExistence type="predicted"/>
<dbReference type="AlphaFoldDB" id="A0AAF0UCS7"/>
<gene>
    <name evidence="1" type="ORF">MTR67_036566</name>
</gene>
<organism evidence="1 2">
    <name type="scientific">Solanum verrucosum</name>
    <dbReference type="NCBI Taxonomy" id="315347"/>
    <lineage>
        <taxon>Eukaryota</taxon>
        <taxon>Viridiplantae</taxon>
        <taxon>Streptophyta</taxon>
        <taxon>Embryophyta</taxon>
        <taxon>Tracheophyta</taxon>
        <taxon>Spermatophyta</taxon>
        <taxon>Magnoliopsida</taxon>
        <taxon>eudicotyledons</taxon>
        <taxon>Gunneridae</taxon>
        <taxon>Pentapetalae</taxon>
        <taxon>asterids</taxon>
        <taxon>lamiids</taxon>
        <taxon>Solanales</taxon>
        <taxon>Solanaceae</taxon>
        <taxon>Solanoideae</taxon>
        <taxon>Solaneae</taxon>
        <taxon>Solanum</taxon>
    </lineage>
</organism>
<dbReference type="PANTHER" id="PTHR33710:SF80">
    <property type="entry name" value="ENDONUCLEASE_EXONUCLEASE_PHOSPHATASE"/>
    <property type="match status" value="1"/>
</dbReference>
<name>A0AAF0UCS7_SOLVR</name>
<protein>
    <submittedName>
        <fullName evidence="1">Uncharacterized protein</fullName>
    </submittedName>
</protein>
<dbReference type="InterPro" id="IPR036691">
    <property type="entry name" value="Endo/exonu/phosph_ase_sf"/>
</dbReference>
<reference evidence="1" key="1">
    <citation type="submission" date="2023-08" db="EMBL/GenBank/DDBJ databases">
        <title>A de novo genome assembly of Solanum verrucosum Schlechtendal, a Mexican diploid species geographically isolated from the other diploid A-genome species in potato relatives.</title>
        <authorList>
            <person name="Hosaka K."/>
        </authorList>
    </citation>
    <scope>NUCLEOTIDE SEQUENCE</scope>
    <source>
        <tissue evidence="1">Young leaves</tissue>
    </source>
</reference>
<sequence>MTAQLIHGSIEINRLNINFDFTAVYELHTIAERKPLWDKLRSIHSTYQGPWLAMGDYNVVASINDRLVGSPVLEVEMGDFKEYLHDTGTVDLKQVGRNFTWTNSHVFSTIDRALVNSD</sequence>
<dbReference type="SUPFAM" id="SSF56219">
    <property type="entry name" value="DNase I-like"/>
    <property type="match status" value="1"/>
</dbReference>
<dbReference type="Proteomes" id="UP001234989">
    <property type="component" value="Chromosome 8"/>
</dbReference>
<dbReference type="Gene3D" id="3.60.10.10">
    <property type="entry name" value="Endonuclease/exonuclease/phosphatase"/>
    <property type="match status" value="1"/>
</dbReference>
<evidence type="ECO:0000313" key="2">
    <source>
        <dbReference type="Proteomes" id="UP001234989"/>
    </source>
</evidence>
<dbReference type="PANTHER" id="PTHR33710">
    <property type="entry name" value="BNAC02G09200D PROTEIN"/>
    <property type="match status" value="1"/>
</dbReference>
<keyword evidence="2" id="KW-1185">Reference proteome</keyword>
<dbReference type="EMBL" id="CP133619">
    <property type="protein sequence ID" value="WMV43181.1"/>
    <property type="molecule type" value="Genomic_DNA"/>
</dbReference>